<sequence length="101" mass="11978">MAEYNEEFDGIRVTEVNQRDDGWTFLVGLGHGDGLVEYFVDVDRDYWTRLTGRRIEPAELIKTTFEFLLGHESKELIRKKFNLSDVSGYFHNYEEEIKRLL</sequence>
<gene>
    <name evidence="1" type="ORF">A2650_03560</name>
</gene>
<accession>A0A1F8EII9</accession>
<dbReference type="Proteomes" id="UP000177117">
    <property type="component" value="Unassembled WGS sequence"/>
</dbReference>
<dbReference type="EMBL" id="MGJD01000021">
    <property type="protein sequence ID" value="OGN00438.1"/>
    <property type="molecule type" value="Genomic_DNA"/>
</dbReference>
<evidence type="ECO:0000313" key="2">
    <source>
        <dbReference type="Proteomes" id="UP000177117"/>
    </source>
</evidence>
<evidence type="ECO:0000313" key="1">
    <source>
        <dbReference type="EMBL" id="OGN00438.1"/>
    </source>
</evidence>
<dbReference type="AlphaFoldDB" id="A0A1F8EII9"/>
<name>A0A1F8EII9_9BACT</name>
<reference evidence="1 2" key="1">
    <citation type="journal article" date="2016" name="Nat. Commun.">
        <title>Thousands of microbial genomes shed light on interconnected biogeochemical processes in an aquifer system.</title>
        <authorList>
            <person name="Anantharaman K."/>
            <person name="Brown C.T."/>
            <person name="Hug L.A."/>
            <person name="Sharon I."/>
            <person name="Castelle C.J."/>
            <person name="Probst A.J."/>
            <person name="Thomas B.C."/>
            <person name="Singh A."/>
            <person name="Wilkins M.J."/>
            <person name="Karaoz U."/>
            <person name="Brodie E.L."/>
            <person name="Williams K.H."/>
            <person name="Hubbard S.S."/>
            <person name="Banfield J.F."/>
        </authorList>
    </citation>
    <scope>NUCLEOTIDE SEQUENCE [LARGE SCALE GENOMIC DNA]</scope>
</reference>
<comment type="caution">
    <text evidence="1">The sequence shown here is derived from an EMBL/GenBank/DDBJ whole genome shotgun (WGS) entry which is preliminary data.</text>
</comment>
<proteinExistence type="predicted"/>
<protein>
    <submittedName>
        <fullName evidence="1">Uncharacterized protein</fullName>
    </submittedName>
</protein>
<organism evidence="1 2">
    <name type="scientific">Candidatus Yanofskybacteria bacterium RIFCSPHIGHO2_01_FULL_41_53</name>
    <dbReference type="NCBI Taxonomy" id="1802663"/>
    <lineage>
        <taxon>Bacteria</taxon>
        <taxon>Candidatus Yanofskyibacteriota</taxon>
    </lineage>
</organism>